<evidence type="ECO:0000313" key="1">
    <source>
        <dbReference type="EMBL" id="MRG90616.1"/>
    </source>
</evidence>
<dbReference type="Proteomes" id="UP000440224">
    <property type="component" value="Unassembled WGS sequence"/>
</dbReference>
<dbReference type="OrthoDB" id="5494662at2"/>
<dbReference type="RefSeq" id="WP_153817509.1">
    <property type="nucleotide sequence ID" value="NZ_WJIE01000001.1"/>
</dbReference>
<organism evidence="1 2">
    <name type="scientific">Polyangium spumosum</name>
    <dbReference type="NCBI Taxonomy" id="889282"/>
    <lineage>
        <taxon>Bacteria</taxon>
        <taxon>Pseudomonadati</taxon>
        <taxon>Myxococcota</taxon>
        <taxon>Polyangia</taxon>
        <taxon>Polyangiales</taxon>
        <taxon>Polyangiaceae</taxon>
        <taxon>Polyangium</taxon>
    </lineage>
</organism>
<evidence type="ECO:0000313" key="2">
    <source>
        <dbReference type="Proteomes" id="UP000440224"/>
    </source>
</evidence>
<dbReference type="EMBL" id="WJIE01000001">
    <property type="protein sequence ID" value="MRG90616.1"/>
    <property type="molecule type" value="Genomic_DNA"/>
</dbReference>
<accession>A0A6N7PIG9</accession>
<proteinExistence type="predicted"/>
<name>A0A6N7PIG9_9BACT</name>
<gene>
    <name evidence="1" type="ORF">GF068_01560</name>
</gene>
<reference evidence="1 2" key="1">
    <citation type="submission" date="2019-10" db="EMBL/GenBank/DDBJ databases">
        <title>A soil myxobacterium in the family Polyangiaceae.</title>
        <authorList>
            <person name="Li Y."/>
            <person name="Wang J."/>
        </authorList>
    </citation>
    <scope>NUCLEOTIDE SEQUENCE [LARGE SCALE GENOMIC DNA]</scope>
    <source>
        <strain evidence="1 2">DSM 14734</strain>
    </source>
</reference>
<dbReference type="AlphaFoldDB" id="A0A6N7PIG9"/>
<keyword evidence="2" id="KW-1185">Reference proteome</keyword>
<sequence length="346" mass="37599">MNETERLFRHRPRSDEELYERLAEISTAELRRDLVARLAAHGALPREVPIYVRAFSFVGLTASDLPALTRVLLDVGAPIEGRAVALALVRSVDPGRAQELARSVTQAELLAMNDAQLLVVIAGLSATPARLPEITEKVARQPRESRLARFEQIDRLRKRAKVPAAFLYEDLVRRDDLGIGDVAVDRIVGEGGAAALWLCESLWHEASSDTSRARWADVLARVFRSSGRAAAEEGPRALAFASDPDVDGARTAVLSVESPIDGSLTLARVHVDGSGALVDGALTTLADERDLEDWLSEGPAILPRVPAETASITAWVERATRRTRTPPRSALHLFAAACWFSLAARG</sequence>
<comment type="caution">
    <text evidence="1">The sequence shown here is derived from an EMBL/GenBank/DDBJ whole genome shotgun (WGS) entry which is preliminary data.</text>
</comment>
<protein>
    <submittedName>
        <fullName evidence="1">Uncharacterized protein</fullName>
    </submittedName>
</protein>